<feature type="domain" description="Ion transport" evidence="13">
    <location>
        <begin position="49"/>
        <end position="117"/>
    </location>
</feature>
<dbReference type="InterPro" id="IPR005821">
    <property type="entry name" value="Ion_trans_dom"/>
</dbReference>
<evidence type="ECO:0000256" key="6">
    <source>
        <dbReference type="ARBA" id="ARBA00022837"/>
    </source>
</evidence>
<accession>A0ABV0PF27</accession>
<name>A0ABV0PF27_9TELE</name>
<proteinExistence type="predicted"/>
<evidence type="ECO:0000259" key="13">
    <source>
        <dbReference type="Pfam" id="PF00520"/>
    </source>
</evidence>
<keyword evidence="5 12" id="KW-0812">Transmembrane</keyword>
<evidence type="ECO:0000313" key="14">
    <source>
        <dbReference type="EMBL" id="MEQ2182075.1"/>
    </source>
</evidence>
<feature type="transmembrane region" description="Helical" evidence="12">
    <location>
        <begin position="72"/>
        <end position="93"/>
    </location>
</feature>
<keyword evidence="11" id="KW-0407">Ion channel</keyword>
<dbReference type="SUPFAM" id="SSF81324">
    <property type="entry name" value="Voltage-gated potassium channels"/>
    <property type="match status" value="1"/>
</dbReference>
<evidence type="ECO:0000256" key="3">
    <source>
        <dbReference type="ARBA" id="ARBA00022568"/>
    </source>
</evidence>
<dbReference type="PANTHER" id="PTHR45628">
    <property type="entry name" value="VOLTAGE-DEPENDENT CALCIUM CHANNEL TYPE A SUBUNIT ALPHA-1"/>
    <property type="match status" value="1"/>
</dbReference>
<dbReference type="Pfam" id="PF00520">
    <property type="entry name" value="Ion_trans"/>
    <property type="match status" value="1"/>
</dbReference>
<keyword evidence="4" id="KW-0107">Calcium channel</keyword>
<evidence type="ECO:0000256" key="8">
    <source>
        <dbReference type="ARBA" id="ARBA00022989"/>
    </source>
</evidence>
<keyword evidence="6" id="KW-0106">Calcium</keyword>
<organism evidence="14 15">
    <name type="scientific">Goodea atripinnis</name>
    <dbReference type="NCBI Taxonomy" id="208336"/>
    <lineage>
        <taxon>Eukaryota</taxon>
        <taxon>Metazoa</taxon>
        <taxon>Chordata</taxon>
        <taxon>Craniata</taxon>
        <taxon>Vertebrata</taxon>
        <taxon>Euteleostomi</taxon>
        <taxon>Actinopterygii</taxon>
        <taxon>Neopterygii</taxon>
        <taxon>Teleostei</taxon>
        <taxon>Neoteleostei</taxon>
        <taxon>Acanthomorphata</taxon>
        <taxon>Ovalentaria</taxon>
        <taxon>Atherinomorphae</taxon>
        <taxon>Cyprinodontiformes</taxon>
        <taxon>Goodeidae</taxon>
        <taxon>Goodea</taxon>
    </lineage>
</organism>
<protein>
    <submittedName>
        <fullName evidence="14">Voltage-dependent T-type calcium channel subunit alpha-1G</fullName>
    </submittedName>
</protein>
<dbReference type="PANTHER" id="PTHR45628:SF22">
    <property type="entry name" value="VOLTAGE-DEPENDENT T-TYPE CALCIUM CHANNEL SUBUNIT ALPHA"/>
    <property type="match status" value="1"/>
</dbReference>
<keyword evidence="10 12" id="KW-0472">Membrane</keyword>
<reference evidence="14 15" key="1">
    <citation type="submission" date="2021-06" db="EMBL/GenBank/DDBJ databases">
        <authorList>
            <person name="Palmer J.M."/>
        </authorList>
    </citation>
    <scope>NUCLEOTIDE SEQUENCE [LARGE SCALE GENOMIC DNA]</scope>
    <source>
        <strain evidence="14 15">GA_2019</strain>
        <tissue evidence="14">Muscle</tissue>
    </source>
</reference>
<evidence type="ECO:0000256" key="7">
    <source>
        <dbReference type="ARBA" id="ARBA00022882"/>
    </source>
</evidence>
<evidence type="ECO:0000256" key="4">
    <source>
        <dbReference type="ARBA" id="ARBA00022673"/>
    </source>
</evidence>
<keyword evidence="7" id="KW-0851">Voltage-gated channel</keyword>
<comment type="caution">
    <text evidence="14">The sequence shown here is derived from an EMBL/GenBank/DDBJ whole genome shotgun (WGS) entry which is preliminary data.</text>
</comment>
<gene>
    <name evidence="14" type="primary">CACNA1G_3</name>
    <name evidence="14" type="ORF">GOODEAATRI_018322</name>
</gene>
<evidence type="ECO:0000256" key="10">
    <source>
        <dbReference type="ARBA" id="ARBA00023136"/>
    </source>
</evidence>
<comment type="subcellular location">
    <subcellularLocation>
        <location evidence="1">Membrane</location>
        <topology evidence="1">Multi-pass membrane protein</topology>
    </subcellularLocation>
</comment>
<keyword evidence="3" id="KW-0109">Calcium transport</keyword>
<dbReference type="InterPro" id="IPR050599">
    <property type="entry name" value="VDCC_alpha-1_subunit"/>
</dbReference>
<keyword evidence="8 12" id="KW-1133">Transmembrane helix</keyword>
<evidence type="ECO:0000256" key="1">
    <source>
        <dbReference type="ARBA" id="ARBA00004141"/>
    </source>
</evidence>
<dbReference type="EMBL" id="JAHRIO010071516">
    <property type="protein sequence ID" value="MEQ2182075.1"/>
    <property type="molecule type" value="Genomic_DNA"/>
</dbReference>
<keyword evidence="2" id="KW-0813">Transport</keyword>
<evidence type="ECO:0000313" key="15">
    <source>
        <dbReference type="Proteomes" id="UP001476798"/>
    </source>
</evidence>
<dbReference type="Gene3D" id="1.10.287.70">
    <property type="match status" value="1"/>
</dbReference>
<feature type="transmembrane region" description="Helical" evidence="12">
    <location>
        <begin position="99"/>
        <end position="118"/>
    </location>
</feature>
<keyword evidence="9" id="KW-0406">Ion transport</keyword>
<sequence length="119" mass="13338">MLRCHDVPPFTQGGEDCSLPAPHQRSALIGSPPGVGGASNSNCVNWNQYYSDCLPGDHNPHKGAVNFDNIGYAWIAIFQVITLEGWVDIMYYVMDAHSFYNFIYFILLIIVSTTFIFML</sequence>
<evidence type="ECO:0000256" key="5">
    <source>
        <dbReference type="ARBA" id="ARBA00022692"/>
    </source>
</evidence>
<evidence type="ECO:0000256" key="12">
    <source>
        <dbReference type="SAM" id="Phobius"/>
    </source>
</evidence>
<dbReference type="Proteomes" id="UP001476798">
    <property type="component" value="Unassembled WGS sequence"/>
</dbReference>
<evidence type="ECO:0000256" key="11">
    <source>
        <dbReference type="ARBA" id="ARBA00023303"/>
    </source>
</evidence>
<keyword evidence="15" id="KW-1185">Reference proteome</keyword>
<evidence type="ECO:0000256" key="2">
    <source>
        <dbReference type="ARBA" id="ARBA00022448"/>
    </source>
</evidence>
<evidence type="ECO:0000256" key="9">
    <source>
        <dbReference type="ARBA" id="ARBA00023065"/>
    </source>
</evidence>